<organism evidence="2 3">
    <name type="scientific">Phaeobacter piscinae</name>
    <dbReference type="NCBI Taxonomy" id="1580596"/>
    <lineage>
        <taxon>Bacteria</taxon>
        <taxon>Pseudomonadati</taxon>
        <taxon>Pseudomonadota</taxon>
        <taxon>Alphaproteobacteria</taxon>
        <taxon>Rhodobacterales</taxon>
        <taxon>Roseobacteraceae</taxon>
        <taxon>Phaeobacter</taxon>
    </lineage>
</organism>
<keyword evidence="2" id="KW-0614">Plasmid</keyword>
<dbReference type="Pfam" id="PF12083">
    <property type="entry name" value="DUF3560"/>
    <property type="match status" value="1"/>
</dbReference>
<reference evidence="2 3" key="2">
    <citation type="journal article" date="2017" name="Genome Biol. Evol.">
        <title>Trajectories and Drivers of Genome Evolution in Surface-Associated Marine Phaeobacter.</title>
        <authorList>
            <person name="Freese H.M."/>
            <person name="Sikorski J."/>
            <person name="Bunk B."/>
            <person name="Scheuner C."/>
            <person name="Meier-Kolthoff J.P."/>
            <person name="Sproer C."/>
            <person name="Gram L."/>
            <person name="Overmann J."/>
        </authorList>
    </citation>
    <scope>NUCLEOTIDE SEQUENCE [LARGE SCALE GENOMIC DNA]</scope>
    <source>
        <strain evidence="2 3">P36</strain>
    </source>
</reference>
<dbReference type="Proteomes" id="UP000218891">
    <property type="component" value="Plasmid pP36_f"/>
</dbReference>
<proteinExistence type="predicted"/>
<reference evidence="2 3" key="4">
    <citation type="journal article" date="2018" name="Environ. Microbiol. Rep.">
        <title>Phylogenetic distribution of roseobacticides in the Roseobacter group and their effect on microalgae.</title>
        <authorList>
            <person name="Sonnenschein E.C."/>
            <person name="Phippen C.B."/>
            <person name="Bentzon-Tilia M."/>
            <person name="Rasmussen S.A."/>
            <person name="Nielsen K.F."/>
            <person name="Gram L."/>
        </authorList>
    </citation>
    <scope>NUCLEOTIDE SEQUENCE [LARGE SCALE GENOMIC DNA]</scope>
    <source>
        <strain evidence="2 3">P36</strain>
    </source>
</reference>
<dbReference type="RefSeq" id="WP_096870228.1">
    <property type="nucleotide sequence ID" value="NZ_CP010649.1"/>
</dbReference>
<reference evidence="2 3" key="3">
    <citation type="journal article" date="2017" name="Int. J. Syst. Evol. Microbiol.">
        <title>Adaptation of Surface-Associated Bacteria to the Open Ocean: A Genomically Distinct Subpopulation of Phaeobacter gallaeciensis Colonizes Pacific Mesozooplankton.</title>
        <authorList>
            <person name="Freese H.M."/>
            <person name="Methner A."/>
            <person name="Overmann J."/>
        </authorList>
    </citation>
    <scope>NUCLEOTIDE SEQUENCE [LARGE SCALE GENOMIC DNA]</scope>
    <source>
        <strain evidence="2 3">P36</strain>
    </source>
</reference>
<geneLocation type="plasmid" evidence="2 3">
    <name>pP36_f</name>
</geneLocation>
<evidence type="ECO:0000313" key="2">
    <source>
        <dbReference type="EMBL" id="ATG38109.1"/>
    </source>
</evidence>
<protein>
    <recommendedName>
        <fullName evidence="4">Methyltransferase type 11</fullName>
    </recommendedName>
</protein>
<evidence type="ECO:0000313" key="3">
    <source>
        <dbReference type="Proteomes" id="UP000218891"/>
    </source>
</evidence>
<evidence type="ECO:0008006" key="4">
    <source>
        <dbReference type="Google" id="ProtNLM"/>
    </source>
</evidence>
<accession>A0ABN5DWT2</accession>
<evidence type="ECO:0000256" key="1">
    <source>
        <dbReference type="SAM" id="Coils"/>
    </source>
</evidence>
<keyword evidence="3" id="KW-1185">Reference proteome</keyword>
<gene>
    <name evidence="2" type="ORF">PhaeoP36_04034</name>
</gene>
<reference evidence="2 3" key="1">
    <citation type="journal article" date="2017" name="Front. Microbiol.">
        <title>Phaeobacter piscinae sp. nov., a species of the Roseobacter group and potential aquaculture probiont.</title>
        <authorList>
            <person name="Sonnenschein E.C."/>
            <person name="Phippen C.B.W."/>
            <person name="Nielsen K.F."/>
            <person name="Mateiu R.V."/>
            <person name="Melchiorsen J."/>
            <person name="Gram L."/>
            <person name="Overmann J."/>
            <person name="Freese H.M."/>
        </authorList>
    </citation>
    <scope>NUCLEOTIDE SEQUENCE [LARGE SCALE GENOMIC DNA]</scope>
    <source>
        <strain evidence="2 3">P36</strain>
    </source>
</reference>
<sequence>MITATYSPEDNKIRLYSSDRLDDETFQRVKDAGFKWAPKQELFVAPKWSCKREDLALDLAGEIEPEGTTLAERAQMKADRLDEIAGKRAAQASAFTRAARDISQRFEFGQPILIGHHSERKARKDKERMDNALSNAAKAHDAIGYWQYRAEGVERHANYKNDPKVRARRIKTLLAELRDLQRRLNTAYKALELWEKLTSEKQICAALGHSHLFSYNLYSAVESGDLTPQEARERAMAGARSVIESNNLSRWITHTLNRLAYERDMLGDVPRFEGEITPTLIQMFVREHGADKPKAKKVDADLFTVECEAPLPAHITLGTSAELSGDEWRDLMQGCGYVPPAKKPAKPPILNFKAPTGEITVKNRAVYSYAEKTEVLKQVELTKAEYAAIREGKWTIESACGEFRVRTASDPHHKGAYYLAPRVCILITDQKPHPIPDSVTQAEVAQ</sequence>
<dbReference type="EMBL" id="CP010649">
    <property type="protein sequence ID" value="ATG38109.1"/>
    <property type="molecule type" value="Genomic_DNA"/>
</dbReference>
<feature type="coiled-coil region" evidence="1">
    <location>
        <begin position="170"/>
        <end position="197"/>
    </location>
</feature>
<name>A0ABN5DWT2_9RHOB</name>
<keyword evidence="1" id="KW-0175">Coiled coil</keyword>
<dbReference type="InterPro" id="IPR021944">
    <property type="entry name" value="DUF3560"/>
</dbReference>